<protein>
    <submittedName>
        <fullName evidence="3">Glycosyltransferase, group 1 family protein</fullName>
    </submittedName>
</protein>
<dbReference type="RefSeq" id="WP_060914490.1">
    <property type="nucleotide sequence ID" value="NZ_KQ959980.1"/>
</dbReference>
<dbReference type="AlphaFoldDB" id="A0A133ZSH9"/>
<evidence type="ECO:0000313" key="4">
    <source>
        <dbReference type="Proteomes" id="UP000070355"/>
    </source>
</evidence>
<reference evidence="4" key="1">
    <citation type="submission" date="2016-01" db="EMBL/GenBank/DDBJ databases">
        <authorList>
            <person name="Mitreva M."/>
            <person name="Pepin K.H."/>
            <person name="Mihindukulasuriya K.A."/>
            <person name="Fulton R."/>
            <person name="Fronick C."/>
            <person name="O'Laughlin M."/>
            <person name="Miner T."/>
            <person name="Herter B."/>
            <person name="Rosa B.A."/>
            <person name="Cordes M."/>
            <person name="Tomlinson C."/>
            <person name="Wollam A."/>
            <person name="Palsikar V.B."/>
            <person name="Mardis E.R."/>
            <person name="Wilson R.K."/>
        </authorList>
    </citation>
    <scope>NUCLEOTIDE SEQUENCE [LARGE SCALE GENOMIC DNA]</scope>
    <source>
        <strain evidence="4">DNF01167</strain>
    </source>
</reference>
<gene>
    <name evidence="3" type="ORF">HMPREF3186_01392</name>
</gene>
<dbReference type="InterPro" id="IPR028098">
    <property type="entry name" value="Glyco_trans_4-like_N"/>
</dbReference>
<keyword evidence="3" id="KW-0808">Transferase</keyword>
<dbReference type="Pfam" id="PF13439">
    <property type="entry name" value="Glyco_transf_4"/>
    <property type="match status" value="1"/>
</dbReference>
<dbReference type="PANTHER" id="PTHR12526:SF630">
    <property type="entry name" value="GLYCOSYLTRANSFERASE"/>
    <property type="match status" value="1"/>
</dbReference>
<feature type="domain" description="Glycosyltransferase subfamily 4-like N-terminal" evidence="2">
    <location>
        <begin position="13"/>
        <end position="163"/>
    </location>
</feature>
<dbReference type="InterPro" id="IPR001296">
    <property type="entry name" value="Glyco_trans_1"/>
</dbReference>
<evidence type="ECO:0000259" key="1">
    <source>
        <dbReference type="Pfam" id="PF00534"/>
    </source>
</evidence>
<accession>A0A133ZSH9</accession>
<dbReference type="Proteomes" id="UP000070355">
    <property type="component" value="Unassembled WGS sequence"/>
</dbReference>
<dbReference type="PANTHER" id="PTHR12526">
    <property type="entry name" value="GLYCOSYLTRANSFERASE"/>
    <property type="match status" value="1"/>
</dbReference>
<dbReference type="GO" id="GO:0016757">
    <property type="term" value="F:glycosyltransferase activity"/>
    <property type="evidence" value="ECO:0007669"/>
    <property type="project" value="InterPro"/>
</dbReference>
<name>A0A133ZSH9_9BACL</name>
<dbReference type="EMBL" id="LSDC01000097">
    <property type="protein sequence ID" value="KXB58386.1"/>
    <property type="molecule type" value="Genomic_DNA"/>
</dbReference>
<sequence>MANILHISRTMDIGGAEKIVYQLATDLKEEFENVHVASTGGLWEEELNKNGIKHHKILDVESKSPKTLATNFNTLRKIIKENKIDIIHTHHRMAAFYARLLMYIFPEAKHIYTAHNIFDNKIKMYKYSLKGAKVIAVSIAVKEHLKKQLGLNEIEIIYNGIKINNSKETLPEIKNFTGVKIGYIGRLDYQKGVDLLIESLVQLDYSNYKLYLVGKGDMENELKTLVFSNLLSTNVEFLGYRDDISELINSFDFLVFPSRFEGFGLALAEAFLHEKTAVVTNILGFGDLIDDNNSVIVEPENIEDIARGIELLINNEEKREALGKMARVSTLDKIEYSRFLKRYSQEYTNMRK</sequence>
<dbReference type="PATRIC" id="fig|1379.3.peg.1376"/>
<dbReference type="OrthoDB" id="9806653at2"/>
<proteinExistence type="predicted"/>
<feature type="domain" description="Glycosyl transferase family 1" evidence="1">
    <location>
        <begin position="179"/>
        <end position="327"/>
    </location>
</feature>
<evidence type="ECO:0000259" key="2">
    <source>
        <dbReference type="Pfam" id="PF13439"/>
    </source>
</evidence>
<organism evidence="3 4">
    <name type="scientific">Gemella haemolysans</name>
    <dbReference type="NCBI Taxonomy" id="1379"/>
    <lineage>
        <taxon>Bacteria</taxon>
        <taxon>Bacillati</taxon>
        <taxon>Bacillota</taxon>
        <taxon>Bacilli</taxon>
        <taxon>Bacillales</taxon>
        <taxon>Gemellaceae</taxon>
        <taxon>Gemella</taxon>
    </lineage>
</organism>
<dbReference type="Gene3D" id="3.40.50.2000">
    <property type="entry name" value="Glycogen Phosphorylase B"/>
    <property type="match status" value="2"/>
</dbReference>
<dbReference type="CDD" id="cd03801">
    <property type="entry name" value="GT4_PimA-like"/>
    <property type="match status" value="1"/>
</dbReference>
<dbReference type="STRING" id="1379.HMPREF3186_01392"/>
<dbReference type="Pfam" id="PF00534">
    <property type="entry name" value="Glycos_transf_1"/>
    <property type="match status" value="1"/>
</dbReference>
<evidence type="ECO:0000313" key="3">
    <source>
        <dbReference type="EMBL" id="KXB58386.1"/>
    </source>
</evidence>
<dbReference type="SUPFAM" id="SSF53756">
    <property type="entry name" value="UDP-Glycosyltransferase/glycogen phosphorylase"/>
    <property type="match status" value="1"/>
</dbReference>
<comment type="caution">
    <text evidence="3">The sequence shown here is derived from an EMBL/GenBank/DDBJ whole genome shotgun (WGS) entry which is preliminary data.</text>
</comment>